<protein>
    <submittedName>
        <fullName evidence="1">Uncharacterized protein</fullName>
    </submittedName>
</protein>
<organism evidence="1 2">
    <name type="scientific">Hyaloperonospora brassicae</name>
    <name type="common">Brassica downy mildew</name>
    <name type="synonym">Peronospora brassicae</name>
    <dbReference type="NCBI Taxonomy" id="162125"/>
    <lineage>
        <taxon>Eukaryota</taxon>
        <taxon>Sar</taxon>
        <taxon>Stramenopiles</taxon>
        <taxon>Oomycota</taxon>
        <taxon>Peronosporomycetes</taxon>
        <taxon>Peronosporales</taxon>
        <taxon>Peronosporaceae</taxon>
        <taxon>Hyaloperonospora</taxon>
    </lineage>
</organism>
<proteinExistence type="predicted"/>
<keyword evidence="2" id="KW-1185">Reference proteome</keyword>
<dbReference type="EMBL" id="CANTFL010000328">
    <property type="protein sequence ID" value="CAI5720821.1"/>
    <property type="molecule type" value="Genomic_DNA"/>
</dbReference>
<dbReference type="AlphaFoldDB" id="A0AAV0TJU3"/>
<name>A0AAV0TJU3_HYABA</name>
<sequence length="166" mass="18535">MEPVTDSMQTLKNCLSLLHAPELLDIFVLDDGCTETVWDANNHFKVAVNTKDEQSLKTWCLRHGSVRELRKKSGKDVQRRDCAVGLLSDDYDYRERGIPRVTFIGRMNRIRSFLIAVLSFFFSEGEAVDGGGLQCSDDISWTQMSYVQTSADSSLLGGHASVDSHG</sequence>
<gene>
    <name evidence="1" type="ORF">HBR001_LOCUS2478</name>
</gene>
<accession>A0AAV0TJU3</accession>
<reference evidence="1" key="1">
    <citation type="submission" date="2022-12" db="EMBL/GenBank/DDBJ databases">
        <authorList>
            <person name="Webb A."/>
        </authorList>
    </citation>
    <scope>NUCLEOTIDE SEQUENCE</scope>
    <source>
        <strain evidence="1">Hp1</strain>
    </source>
</reference>
<dbReference type="Proteomes" id="UP001162031">
    <property type="component" value="Unassembled WGS sequence"/>
</dbReference>
<evidence type="ECO:0000313" key="1">
    <source>
        <dbReference type="EMBL" id="CAI5720821.1"/>
    </source>
</evidence>
<comment type="caution">
    <text evidence="1">The sequence shown here is derived from an EMBL/GenBank/DDBJ whole genome shotgun (WGS) entry which is preliminary data.</text>
</comment>
<evidence type="ECO:0000313" key="2">
    <source>
        <dbReference type="Proteomes" id="UP001162031"/>
    </source>
</evidence>